<dbReference type="GeneTree" id="ENSGT00940000157195"/>
<reference evidence="2" key="2">
    <citation type="submission" date="2025-05" db="UniProtKB">
        <authorList>
            <consortium name="Ensembl"/>
        </authorList>
    </citation>
    <scope>IDENTIFICATION</scope>
</reference>
<dbReference type="Proteomes" id="UP000314982">
    <property type="component" value="Unassembled WGS sequence"/>
</dbReference>
<evidence type="ECO:0000313" key="2">
    <source>
        <dbReference type="Ensembl" id="ENSHHUP00000022018.1"/>
    </source>
</evidence>
<dbReference type="Ensembl" id="ENSHHUT00000022845.1">
    <property type="protein sequence ID" value="ENSHHUP00000022018.1"/>
    <property type="gene ID" value="ENSHHUG00000013797.1"/>
</dbReference>
<dbReference type="GO" id="GO:0005525">
    <property type="term" value="F:GTP binding"/>
    <property type="evidence" value="ECO:0007669"/>
    <property type="project" value="InterPro"/>
</dbReference>
<accession>A0A4W5KX80</accession>
<keyword evidence="3" id="KW-1185">Reference proteome</keyword>
<dbReference type="Ensembl" id="ENSHHUT00000022839.1">
    <property type="protein sequence ID" value="ENSHHUP00000022012.1"/>
    <property type="gene ID" value="ENSHHUG00000013792.1"/>
</dbReference>
<sequence length="114" mass="12769">MLSLSSLRPLDVEFMSRLSKVVNIVPVITKADTLTLEERDFFKQTIREGLRANGIDVYPQEEFDEDSDQGEFTATNRPMHGFIINCVYVSSGDDPICCGGERPGVPGQWKEASR</sequence>
<proteinExistence type="predicted"/>
<reference evidence="3" key="1">
    <citation type="submission" date="2018-06" db="EMBL/GenBank/DDBJ databases">
        <title>Genome assembly of Danube salmon.</title>
        <authorList>
            <person name="Macqueen D.J."/>
            <person name="Gundappa M.K."/>
        </authorList>
    </citation>
    <scope>NUCLEOTIDE SEQUENCE [LARGE SCALE GENOMIC DNA]</scope>
</reference>
<feature type="domain" description="Septin-type G" evidence="1">
    <location>
        <begin position="1"/>
        <end position="114"/>
    </location>
</feature>
<dbReference type="PROSITE" id="PS51719">
    <property type="entry name" value="G_SEPTIN"/>
    <property type="match status" value="1"/>
</dbReference>
<dbReference type="AlphaFoldDB" id="A0A4W5KX80"/>
<dbReference type="PANTHER" id="PTHR18884">
    <property type="entry name" value="SEPTIN"/>
    <property type="match status" value="1"/>
</dbReference>
<organism evidence="2 3">
    <name type="scientific">Hucho hucho</name>
    <name type="common">huchen</name>
    <dbReference type="NCBI Taxonomy" id="62062"/>
    <lineage>
        <taxon>Eukaryota</taxon>
        <taxon>Metazoa</taxon>
        <taxon>Chordata</taxon>
        <taxon>Craniata</taxon>
        <taxon>Vertebrata</taxon>
        <taxon>Euteleostomi</taxon>
        <taxon>Actinopterygii</taxon>
        <taxon>Neopterygii</taxon>
        <taxon>Teleostei</taxon>
        <taxon>Protacanthopterygii</taxon>
        <taxon>Salmoniformes</taxon>
        <taxon>Salmonidae</taxon>
        <taxon>Salmoninae</taxon>
        <taxon>Hucho</taxon>
    </lineage>
</organism>
<dbReference type="STRING" id="62062.ENSHHUP00000022012"/>
<evidence type="ECO:0000313" key="3">
    <source>
        <dbReference type="Proteomes" id="UP000314982"/>
    </source>
</evidence>
<dbReference type="Pfam" id="PF00735">
    <property type="entry name" value="Septin"/>
    <property type="match status" value="1"/>
</dbReference>
<evidence type="ECO:0000259" key="1">
    <source>
        <dbReference type="PROSITE" id="PS51719"/>
    </source>
</evidence>
<protein>
    <recommendedName>
        <fullName evidence="1">Septin-type G domain-containing protein</fullName>
    </recommendedName>
</protein>
<name>A0A4W5KX80_9TELE</name>
<dbReference type="Gene3D" id="3.40.50.300">
    <property type="entry name" value="P-loop containing nucleotide triphosphate hydrolases"/>
    <property type="match status" value="1"/>
</dbReference>
<dbReference type="InterPro" id="IPR030379">
    <property type="entry name" value="G_SEPTIN_dom"/>
</dbReference>
<dbReference type="InterPro" id="IPR027417">
    <property type="entry name" value="P-loop_NTPase"/>
</dbReference>